<accession>A0AC34QIQ0</accession>
<proteinExistence type="predicted"/>
<sequence>MSMSANEKRIIEAQECENKAKELLKTSIWKMKTKPDYDSAAYEYDRAAVCYKNAEKLDLCLQMYLKSSECHGLNKNLFHEAKAKEAAAFVARDMKNMDQAGKLFKEAADKYLHSGVMDTAASTIDKAAKLMETNDEKVAIELYEFASTIDKAAKLMETNDEKVAVEFLKTSIWKMKTKPDYDSAAYEYDRAAVCYKNAEKLDLCLQIVDDVNFSEERSLANSLVSAYEKGDEKKLQELLTRGYLRAMDNEYLRLLKLVHVPEKKRRATADEGPSLIDDEEELEEGALC</sequence>
<dbReference type="Proteomes" id="UP000887576">
    <property type="component" value="Unplaced"/>
</dbReference>
<name>A0AC34QIQ0_9BILA</name>
<evidence type="ECO:0000313" key="2">
    <source>
        <dbReference type="WBParaSite" id="JU765_v2.g16535.t1"/>
    </source>
</evidence>
<reference evidence="2" key="1">
    <citation type="submission" date="2022-11" db="UniProtKB">
        <authorList>
            <consortium name="WormBaseParasite"/>
        </authorList>
    </citation>
    <scope>IDENTIFICATION</scope>
</reference>
<organism evidence="1 2">
    <name type="scientific">Panagrolaimus sp. JU765</name>
    <dbReference type="NCBI Taxonomy" id="591449"/>
    <lineage>
        <taxon>Eukaryota</taxon>
        <taxon>Metazoa</taxon>
        <taxon>Ecdysozoa</taxon>
        <taxon>Nematoda</taxon>
        <taxon>Chromadorea</taxon>
        <taxon>Rhabditida</taxon>
        <taxon>Tylenchina</taxon>
        <taxon>Panagrolaimomorpha</taxon>
        <taxon>Panagrolaimoidea</taxon>
        <taxon>Panagrolaimidae</taxon>
        <taxon>Panagrolaimus</taxon>
    </lineage>
</organism>
<evidence type="ECO:0000313" key="1">
    <source>
        <dbReference type="Proteomes" id="UP000887576"/>
    </source>
</evidence>
<protein>
    <submittedName>
        <fullName evidence="2">Gamma-soluble NSF attachment protein</fullName>
    </submittedName>
</protein>
<dbReference type="WBParaSite" id="JU765_v2.g16535.t1">
    <property type="protein sequence ID" value="JU765_v2.g16535.t1"/>
    <property type="gene ID" value="JU765_v2.g16535"/>
</dbReference>